<feature type="region of interest" description="Disordered" evidence="1">
    <location>
        <begin position="313"/>
        <end position="414"/>
    </location>
</feature>
<feature type="region of interest" description="Disordered" evidence="1">
    <location>
        <begin position="687"/>
        <end position="714"/>
    </location>
</feature>
<feature type="region of interest" description="Disordered" evidence="1">
    <location>
        <begin position="507"/>
        <end position="558"/>
    </location>
</feature>
<dbReference type="Gene3D" id="3.60.40.10">
    <property type="entry name" value="PPM-type phosphatase domain"/>
    <property type="match status" value="1"/>
</dbReference>
<gene>
    <name evidence="3" type="ORF">B456_005G218800</name>
</gene>
<dbReference type="SMART" id="SM00332">
    <property type="entry name" value="PP2Cc"/>
    <property type="match status" value="1"/>
</dbReference>
<dbReference type="SUPFAM" id="SSF81606">
    <property type="entry name" value="PP2C-like"/>
    <property type="match status" value="1"/>
</dbReference>
<dbReference type="InterPro" id="IPR001932">
    <property type="entry name" value="PPM-type_phosphatase-like_dom"/>
</dbReference>
<feature type="compositionally biased region" description="Low complexity" evidence="1">
    <location>
        <begin position="597"/>
        <end position="607"/>
    </location>
</feature>
<feature type="region of interest" description="Disordered" evidence="1">
    <location>
        <begin position="263"/>
        <end position="298"/>
    </location>
</feature>
<dbReference type="GO" id="GO:0009507">
    <property type="term" value="C:chloroplast"/>
    <property type="evidence" value="ECO:0007669"/>
    <property type="project" value="TreeGrafter"/>
</dbReference>
<feature type="region of interest" description="Disordered" evidence="1">
    <location>
        <begin position="578"/>
        <end position="629"/>
    </location>
</feature>
<sequence>MAADPFFFASLEARSMSFPSCNNSLFWRFRFPPLHFHTLRFSPPKLKFNHQFVVSKCSSSDSVSADVDILSATEHSDGSVIFRFGNASEMAIIEDQTQTTDESAKVVAKDGGKDLDKVDKSSIKAVGVSDGDAAAVEPMKKKVGRNFQVKSQPKRKLRRNATKVTEVVKEKPASVVSDDRMVEKKSVDSSKNINTKDQPDELGDVVKGENNVVPKENGECISKTEGSSKLNVALDQELVHHVEMVSTPLTASVVESETTTLLGSPELGSEVEVPHGVKLQETNKGGSEGSGENDGKTEDTALNMVSKMDLAPDIEKVSPPLGASDIGSEITTELAPSESGLESEVPHSVKLEEEENAGAEENEKASLPLEVSAIESEITTELAPSESSSKSEVPHGVKLEEDENAGAEEKGEGIGKIECTILNTESKMALVPDTEKASPPLEAFAIESEITTELAPSGSSSKSKVPQSVKLEKEENTGAEEEGEGIGKIECTILNTESKIALVADTEKASPPLEASAIESEITTELAPFESGSKSEDPQSVKLEEEEDTSAEEKGERIGKFECTTSNMESKMALVPDLEKASPPLEAPASGSETRTELASLELSSKSEVPHSVKLEEEENSGAGENGERIGKIEGITLNMEPKMDLAVEEVCAQVADSENSIESEIEIQSTSLGACFNIEMPNNLEFQESGKDDAGEEVAQKSVSSKEHSNEQSINASKMLVMIEDATEGEVGEIKLNSTLSEVESILNEATVHTTMNQSVDSDIVKSSNMLDEGVAFSISQAEITEADAQSDNKVRQLTMLKGVELQSGGTLEREEISTAGFFLYSGAALLPNPTKAFAGGEDAYFIACQNWLGVADGVGQWSFEGISVGVYAKELMENCERIVSDRNGVPITDPVEILNRAAANTQSCGSSTVLVAYFDDQALHVANIGDSGFMIIRNGAVFKRSSPMVYELAFPVQIARGDQPSDFVEVYKVDLYEKDVIITATDGLFDNLYERDIVSIVSKSLQESLRPQEIAELLATRAQEVGQLSLVRSPFSDEVQAAGYVGYRGGKLDDVTVIVSLVKRRFSNHAQS</sequence>
<feature type="domain" description="PPM-type phosphatase" evidence="2">
    <location>
        <begin position="826"/>
        <end position="1064"/>
    </location>
</feature>
<dbReference type="Gramene" id="KJB32015">
    <property type="protein sequence ID" value="KJB32015"/>
    <property type="gene ID" value="B456_005G218800"/>
</dbReference>
<feature type="compositionally biased region" description="Low complexity" evidence="1">
    <location>
        <begin position="456"/>
        <end position="469"/>
    </location>
</feature>
<reference evidence="3 4" key="1">
    <citation type="journal article" date="2012" name="Nature">
        <title>Repeated polyploidization of Gossypium genomes and the evolution of spinnable cotton fibres.</title>
        <authorList>
            <person name="Paterson A.H."/>
            <person name="Wendel J.F."/>
            <person name="Gundlach H."/>
            <person name="Guo H."/>
            <person name="Jenkins J."/>
            <person name="Jin D."/>
            <person name="Llewellyn D."/>
            <person name="Showmaker K.C."/>
            <person name="Shu S."/>
            <person name="Udall J."/>
            <person name="Yoo M.J."/>
            <person name="Byers R."/>
            <person name="Chen W."/>
            <person name="Doron-Faigenboim A."/>
            <person name="Duke M.V."/>
            <person name="Gong L."/>
            <person name="Grimwood J."/>
            <person name="Grover C."/>
            <person name="Grupp K."/>
            <person name="Hu G."/>
            <person name="Lee T.H."/>
            <person name="Li J."/>
            <person name="Lin L."/>
            <person name="Liu T."/>
            <person name="Marler B.S."/>
            <person name="Page J.T."/>
            <person name="Roberts A.W."/>
            <person name="Romanel E."/>
            <person name="Sanders W.S."/>
            <person name="Szadkowski E."/>
            <person name="Tan X."/>
            <person name="Tang H."/>
            <person name="Xu C."/>
            <person name="Wang J."/>
            <person name="Wang Z."/>
            <person name="Zhang D."/>
            <person name="Zhang L."/>
            <person name="Ashrafi H."/>
            <person name="Bedon F."/>
            <person name="Bowers J.E."/>
            <person name="Brubaker C.L."/>
            <person name="Chee P.W."/>
            <person name="Das S."/>
            <person name="Gingle A.R."/>
            <person name="Haigler C.H."/>
            <person name="Harker D."/>
            <person name="Hoffmann L.V."/>
            <person name="Hovav R."/>
            <person name="Jones D.C."/>
            <person name="Lemke C."/>
            <person name="Mansoor S."/>
            <person name="ur Rahman M."/>
            <person name="Rainville L.N."/>
            <person name="Rambani A."/>
            <person name="Reddy U.K."/>
            <person name="Rong J.K."/>
            <person name="Saranga Y."/>
            <person name="Scheffler B.E."/>
            <person name="Scheffler J.A."/>
            <person name="Stelly D.M."/>
            <person name="Triplett B.A."/>
            <person name="Van Deynze A."/>
            <person name="Vaslin M.F."/>
            <person name="Waghmare V.N."/>
            <person name="Walford S.A."/>
            <person name="Wright R.J."/>
            <person name="Zaki E.A."/>
            <person name="Zhang T."/>
            <person name="Dennis E.S."/>
            <person name="Mayer K.F."/>
            <person name="Peterson D.G."/>
            <person name="Rokhsar D.S."/>
            <person name="Wang X."/>
            <person name="Schmutz J."/>
        </authorList>
    </citation>
    <scope>NUCLEOTIDE SEQUENCE [LARGE SCALE GENOMIC DNA]</scope>
</reference>
<organism evidence="3 4">
    <name type="scientific">Gossypium raimondii</name>
    <name type="common">Peruvian cotton</name>
    <name type="synonym">Gossypium klotzschianum subsp. raimondii</name>
    <dbReference type="NCBI Taxonomy" id="29730"/>
    <lineage>
        <taxon>Eukaryota</taxon>
        <taxon>Viridiplantae</taxon>
        <taxon>Streptophyta</taxon>
        <taxon>Embryophyta</taxon>
        <taxon>Tracheophyta</taxon>
        <taxon>Spermatophyta</taxon>
        <taxon>Magnoliopsida</taxon>
        <taxon>eudicotyledons</taxon>
        <taxon>Gunneridae</taxon>
        <taxon>Pentapetalae</taxon>
        <taxon>rosids</taxon>
        <taxon>malvids</taxon>
        <taxon>Malvales</taxon>
        <taxon>Malvaceae</taxon>
        <taxon>Malvoideae</taxon>
        <taxon>Gossypium</taxon>
    </lineage>
</organism>
<keyword evidence="4" id="KW-1185">Reference proteome</keyword>
<evidence type="ECO:0000259" key="2">
    <source>
        <dbReference type="PROSITE" id="PS51746"/>
    </source>
</evidence>
<dbReference type="PANTHER" id="PTHR12320:SF1">
    <property type="entry name" value="PROTEIN PHOSPHATASE PTC7 HOMOLOG"/>
    <property type="match status" value="1"/>
</dbReference>
<dbReference type="SMART" id="SM00331">
    <property type="entry name" value="PP2C_SIG"/>
    <property type="match status" value="1"/>
</dbReference>
<protein>
    <recommendedName>
        <fullName evidence="2">PPM-type phosphatase domain-containing protein</fullName>
    </recommendedName>
</protein>
<dbReference type="CDD" id="cd00143">
    <property type="entry name" value="PP2Cc"/>
    <property type="match status" value="1"/>
</dbReference>
<dbReference type="PROSITE" id="PS51746">
    <property type="entry name" value="PPM_2"/>
    <property type="match status" value="1"/>
</dbReference>
<accession>A0A0D2SLL8</accession>
<feature type="region of interest" description="Disordered" evidence="1">
    <location>
        <begin position="448"/>
        <end position="486"/>
    </location>
</feature>
<feature type="compositionally biased region" description="Basic and acidic residues" evidence="1">
    <location>
        <begin position="533"/>
        <end position="543"/>
    </location>
</feature>
<dbReference type="Proteomes" id="UP000032304">
    <property type="component" value="Chromosome 5"/>
</dbReference>
<dbReference type="PANTHER" id="PTHR12320">
    <property type="entry name" value="PROTEIN PHOSPHATASE 2C"/>
    <property type="match status" value="1"/>
</dbReference>
<proteinExistence type="predicted"/>
<dbReference type="InterPro" id="IPR039123">
    <property type="entry name" value="PPTC7"/>
</dbReference>
<name>A0A0D2SLL8_GOSRA</name>
<dbReference type="Pfam" id="PF13672">
    <property type="entry name" value="PP2C_2"/>
    <property type="match status" value="1"/>
</dbReference>
<evidence type="ECO:0000313" key="3">
    <source>
        <dbReference type="EMBL" id="KJB32015.1"/>
    </source>
</evidence>
<dbReference type="InterPro" id="IPR036457">
    <property type="entry name" value="PPM-type-like_dom_sf"/>
</dbReference>
<dbReference type="AlphaFoldDB" id="A0A0D2SLL8"/>
<dbReference type="GO" id="GO:0004722">
    <property type="term" value="F:protein serine/threonine phosphatase activity"/>
    <property type="evidence" value="ECO:0007669"/>
    <property type="project" value="TreeGrafter"/>
</dbReference>
<evidence type="ECO:0000256" key="1">
    <source>
        <dbReference type="SAM" id="MobiDB-lite"/>
    </source>
</evidence>
<evidence type="ECO:0000313" key="4">
    <source>
        <dbReference type="Proteomes" id="UP000032304"/>
    </source>
</evidence>
<dbReference type="EMBL" id="CM001744">
    <property type="protein sequence ID" value="KJB32015.1"/>
    <property type="molecule type" value="Genomic_DNA"/>
</dbReference>